<dbReference type="AlphaFoldDB" id="A0A914I8D8"/>
<keyword evidence="3" id="KW-0548">Nucleotidyltransferase</keyword>
<dbReference type="GO" id="GO:0016787">
    <property type="term" value="F:hydrolase activity"/>
    <property type="evidence" value="ECO:0007669"/>
    <property type="project" value="UniProtKB-KW"/>
</dbReference>
<evidence type="ECO:0000256" key="3">
    <source>
        <dbReference type="ARBA" id="ARBA00022695"/>
    </source>
</evidence>
<dbReference type="Gene3D" id="3.30.70.270">
    <property type="match status" value="1"/>
</dbReference>
<dbReference type="EC" id="2.7.7.49" evidence="1"/>
<evidence type="ECO:0000313" key="10">
    <source>
        <dbReference type="WBParaSite" id="Gr19_v10_g759.t1"/>
    </source>
</evidence>
<dbReference type="GO" id="GO:0003964">
    <property type="term" value="F:RNA-directed DNA polymerase activity"/>
    <property type="evidence" value="ECO:0007669"/>
    <property type="project" value="UniProtKB-KW"/>
</dbReference>
<proteinExistence type="predicted"/>
<dbReference type="InterPro" id="IPR043128">
    <property type="entry name" value="Rev_trsase/Diguanyl_cyclase"/>
</dbReference>
<dbReference type="InterPro" id="IPR050951">
    <property type="entry name" value="Retrovirus_Pol_polyprotein"/>
</dbReference>
<dbReference type="GO" id="GO:0004519">
    <property type="term" value="F:endonuclease activity"/>
    <property type="evidence" value="ECO:0007669"/>
    <property type="project" value="UniProtKB-KW"/>
</dbReference>
<keyword evidence="5" id="KW-0255">Endonuclease</keyword>
<keyword evidence="6" id="KW-0378">Hydrolase</keyword>
<dbReference type="PANTHER" id="PTHR37984:SF5">
    <property type="entry name" value="PROTEIN NYNRIN-LIKE"/>
    <property type="match status" value="1"/>
</dbReference>
<accession>A0A914I8D8</accession>
<reference evidence="10" key="1">
    <citation type="submission" date="2022-11" db="UniProtKB">
        <authorList>
            <consortium name="WormBaseParasite"/>
        </authorList>
    </citation>
    <scope>IDENTIFICATION</scope>
</reference>
<organism evidence="9 10">
    <name type="scientific">Globodera rostochiensis</name>
    <name type="common">Golden nematode worm</name>
    <name type="synonym">Heterodera rostochiensis</name>
    <dbReference type="NCBI Taxonomy" id="31243"/>
    <lineage>
        <taxon>Eukaryota</taxon>
        <taxon>Metazoa</taxon>
        <taxon>Ecdysozoa</taxon>
        <taxon>Nematoda</taxon>
        <taxon>Chromadorea</taxon>
        <taxon>Rhabditida</taxon>
        <taxon>Tylenchina</taxon>
        <taxon>Tylenchomorpha</taxon>
        <taxon>Tylenchoidea</taxon>
        <taxon>Heteroderidae</taxon>
        <taxon>Heteroderinae</taxon>
        <taxon>Globodera</taxon>
    </lineage>
</organism>
<evidence type="ECO:0000256" key="7">
    <source>
        <dbReference type="ARBA" id="ARBA00022918"/>
    </source>
</evidence>
<keyword evidence="4" id="KW-0540">Nuclease</keyword>
<keyword evidence="7" id="KW-0695">RNA-directed DNA polymerase</keyword>
<name>A0A914I8D8_GLORO</name>
<dbReference type="InterPro" id="IPR043502">
    <property type="entry name" value="DNA/RNA_pol_sf"/>
</dbReference>
<evidence type="ECO:0000256" key="4">
    <source>
        <dbReference type="ARBA" id="ARBA00022722"/>
    </source>
</evidence>
<feature type="domain" description="Reverse transcriptase RNase H-like" evidence="8">
    <location>
        <begin position="56"/>
        <end position="159"/>
    </location>
</feature>
<dbReference type="FunFam" id="3.30.70.270:FF:000020">
    <property type="entry name" value="Transposon Tf2-6 polyprotein-like Protein"/>
    <property type="match status" value="1"/>
</dbReference>
<dbReference type="Pfam" id="PF17917">
    <property type="entry name" value="RT_RNaseH"/>
    <property type="match status" value="1"/>
</dbReference>
<evidence type="ECO:0000256" key="6">
    <source>
        <dbReference type="ARBA" id="ARBA00022801"/>
    </source>
</evidence>
<dbReference type="PANTHER" id="PTHR37984">
    <property type="entry name" value="PROTEIN CBG26694"/>
    <property type="match status" value="1"/>
</dbReference>
<sequence>MASFYRRHIPNFSTIVEPLTRLSKKEKKFTWDKEQEGALSKIKELMSQTPILAFPDYSIPFHIFTDASVVGQGAALMQKKGDLFSAIAYASRTLSATERRWPPVQIELGAIVFALRTFKPYIYMSAIELHTDHRPLAYLQSKAQQHAHLARWLVELQNFNIKIVHISGKKNALADALSRLSESNLSPCPEDTTELQDIVEFPVCLSLTPFDRIVHNFDPIACSLTIRTTDGTPHQIIFPEYTFPYPFAHSFLTRSTRPSLEEVT</sequence>
<evidence type="ECO:0000256" key="1">
    <source>
        <dbReference type="ARBA" id="ARBA00012493"/>
    </source>
</evidence>
<dbReference type="SUPFAM" id="SSF56672">
    <property type="entry name" value="DNA/RNA polymerases"/>
    <property type="match status" value="1"/>
</dbReference>
<protein>
    <recommendedName>
        <fullName evidence="1">RNA-directed DNA polymerase</fullName>
        <ecNumber evidence="1">2.7.7.49</ecNumber>
    </recommendedName>
</protein>
<evidence type="ECO:0000313" key="9">
    <source>
        <dbReference type="Proteomes" id="UP000887572"/>
    </source>
</evidence>
<dbReference type="CDD" id="cd09274">
    <property type="entry name" value="RNase_HI_RT_Ty3"/>
    <property type="match status" value="1"/>
</dbReference>
<dbReference type="InterPro" id="IPR041373">
    <property type="entry name" value="RT_RNaseH"/>
</dbReference>
<evidence type="ECO:0000256" key="2">
    <source>
        <dbReference type="ARBA" id="ARBA00022679"/>
    </source>
</evidence>
<evidence type="ECO:0000259" key="8">
    <source>
        <dbReference type="Pfam" id="PF17917"/>
    </source>
</evidence>
<keyword evidence="9" id="KW-1185">Reference proteome</keyword>
<keyword evidence="2" id="KW-0808">Transferase</keyword>
<evidence type="ECO:0000256" key="5">
    <source>
        <dbReference type="ARBA" id="ARBA00022759"/>
    </source>
</evidence>
<dbReference type="WBParaSite" id="Gr19_v10_g759.t1">
    <property type="protein sequence ID" value="Gr19_v10_g759.t1"/>
    <property type="gene ID" value="Gr19_v10_g759"/>
</dbReference>
<dbReference type="Proteomes" id="UP000887572">
    <property type="component" value="Unplaced"/>
</dbReference>